<dbReference type="Gene3D" id="1.10.260.40">
    <property type="entry name" value="lambda repressor-like DNA-binding domains"/>
    <property type="match status" value="1"/>
</dbReference>
<protein>
    <submittedName>
        <fullName evidence="2">Helix-turn-helix protein</fullName>
    </submittedName>
</protein>
<dbReference type="InterPro" id="IPR010982">
    <property type="entry name" value="Lambda_DNA-bd_dom_sf"/>
</dbReference>
<sequence>MWYIIEKIMNKKGYSIRKLSRVAGYKNPTTIYSIKTGQSKDPSFSTMIRIADALGVSLDELRPDKQGEKKL</sequence>
<dbReference type="SMART" id="SM00530">
    <property type="entry name" value="HTH_XRE"/>
    <property type="match status" value="1"/>
</dbReference>
<evidence type="ECO:0000259" key="1">
    <source>
        <dbReference type="PROSITE" id="PS50943"/>
    </source>
</evidence>
<dbReference type="Proteomes" id="UP000285532">
    <property type="component" value="Unassembled WGS sequence"/>
</dbReference>
<organism evidence="2 3">
    <name type="scientific">Lacticaseibacillus paracasei</name>
    <name type="common">Lactobacillus paracasei</name>
    <dbReference type="NCBI Taxonomy" id="1597"/>
    <lineage>
        <taxon>Bacteria</taxon>
        <taxon>Bacillati</taxon>
        <taxon>Bacillota</taxon>
        <taxon>Bacilli</taxon>
        <taxon>Lactobacillales</taxon>
        <taxon>Lactobacillaceae</taxon>
        <taxon>Lacticaseibacillus</taxon>
    </lineage>
</organism>
<comment type="caution">
    <text evidence="2">The sequence shown here is derived from an EMBL/GenBank/DDBJ whole genome shotgun (WGS) entry which is preliminary data.</text>
</comment>
<dbReference type="InterPro" id="IPR001387">
    <property type="entry name" value="Cro/C1-type_HTH"/>
</dbReference>
<dbReference type="CDD" id="cd00093">
    <property type="entry name" value="HTH_XRE"/>
    <property type="match status" value="1"/>
</dbReference>
<dbReference type="EMBL" id="LKFU01000049">
    <property type="protein sequence ID" value="RND86956.1"/>
    <property type="molecule type" value="Genomic_DNA"/>
</dbReference>
<reference evidence="2 3" key="1">
    <citation type="journal article" date="2018" name="Front. Microbiol.">
        <title>Conversion of Methionine to Cysteine in Lactobacillus paracasei Depends on the Highly Mobile cysK-ctl-cysE Gene Cluster.</title>
        <authorList>
            <person name="Wuthrich D."/>
            <person name="Irmler S."/>
            <person name="Berthoud H."/>
            <person name="Guggenbuhl B."/>
            <person name="Eugster E."/>
            <person name="Bruggmann R."/>
        </authorList>
    </citation>
    <scope>NUCLEOTIDE SEQUENCE [LARGE SCALE GENOMIC DNA]</scope>
    <source>
        <strain evidence="2 3">FAM18172</strain>
    </source>
</reference>
<dbReference type="AlphaFoldDB" id="A0A422MC33"/>
<dbReference type="SUPFAM" id="SSF47413">
    <property type="entry name" value="lambda repressor-like DNA-binding domains"/>
    <property type="match status" value="1"/>
</dbReference>
<dbReference type="RefSeq" id="WP_128518907.1">
    <property type="nucleotide sequence ID" value="NZ_LKFU01000049.1"/>
</dbReference>
<accession>A0A422MC33</accession>
<dbReference type="Pfam" id="PF01381">
    <property type="entry name" value="HTH_3"/>
    <property type="match status" value="1"/>
</dbReference>
<dbReference type="PROSITE" id="PS50943">
    <property type="entry name" value="HTH_CROC1"/>
    <property type="match status" value="1"/>
</dbReference>
<proteinExistence type="predicted"/>
<gene>
    <name evidence="2" type="ORF">FAM18172_01152</name>
</gene>
<evidence type="ECO:0000313" key="2">
    <source>
        <dbReference type="EMBL" id="RND86956.1"/>
    </source>
</evidence>
<name>A0A422MC33_LACPA</name>
<evidence type="ECO:0000313" key="3">
    <source>
        <dbReference type="Proteomes" id="UP000285532"/>
    </source>
</evidence>
<dbReference type="GO" id="GO:0003677">
    <property type="term" value="F:DNA binding"/>
    <property type="evidence" value="ECO:0007669"/>
    <property type="project" value="InterPro"/>
</dbReference>
<feature type="domain" description="HTH cro/C1-type" evidence="1">
    <location>
        <begin position="5"/>
        <end position="61"/>
    </location>
</feature>